<keyword evidence="3" id="KW-1185">Reference proteome</keyword>
<dbReference type="InterPro" id="IPR004302">
    <property type="entry name" value="Cellulose/chitin-bd_N"/>
</dbReference>
<feature type="domain" description="Chitin-binding type-4" evidence="1">
    <location>
        <begin position="92"/>
        <end position="273"/>
    </location>
</feature>
<comment type="caution">
    <text evidence="2">The sequence shown here is derived from an EMBL/GenBank/DDBJ whole genome shotgun (WGS) entry which is preliminary data.</text>
</comment>
<accession>A0A2V3IS24</accession>
<dbReference type="OrthoDB" id="64893at2759"/>
<dbReference type="Proteomes" id="UP000247409">
    <property type="component" value="Unassembled WGS sequence"/>
</dbReference>
<sequence>MVQPRQRGAFLQSEFIPSTVDDDAPRDYYALFPAGVKNSSTLTGMQSQQVAAGARGWTPYDPYDPKFIWRAGVCGDAVWRTQDHLKGGEFYYNATIVSRYRQGGTVGIATVITAHHNGFMELHLCDAAKCPNGDISRSCFTSGACMQLNRAPNAECDSGKSYKCGPIDRNYPGRWYVPCSHDIMSGYDYYPPQYAQFQLPLDWHCKHCVLQWYWVSANDCNPPGVLDYFDGPDRPSWGTCVGQGDAIGGVARRKAPCGGPERMTEEYYQCADIAIEPYNSGGRSAPPPKATAKVTKLSYGRRKARNGELGTGVFQQLLLWADKIPSRTMRNGSVIDISVYSRIAIEAVVNKPVSKVDFYLQGKRVYTGRNAPYFLYRDSSEVPFYWDNKTVNSEITVGAEAAGESIQVTVMLKQ</sequence>
<dbReference type="Pfam" id="PF03067">
    <property type="entry name" value="LPMO_10"/>
    <property type="match status" value="1"/>
</dbReference>
<evidence type="ECO:0000313" key="3">
    <source>
        <dbReference type="Proteomes" id="UP000247409"/>
    </source>
</evidence>
<evidence type="ECO:0000313" key="2">
    <source>
        <dbReference type="EMBL" id="PXF44916.1"/>
    </source>
</evidence>
<dbReference type="EMBL" id="NBIV01000078">
    <property type="protein sequence ID" value="PXF44916.1"/>
    <property type="molecule type" value="Genomic_DNA"/>
</dbReference>
<dbReference type="AlphaFoldDB" id="A0A2V3IS24"/>
<name>A0A2V3IS24_9FLOR</name>
<reference evidence="2 3" key="1">
    <citation type="journal article" date="2018" name="Mol. Biol. Evol.">
        <title>Analysis of the draft genome of the red seaweed Gracilariopsis chorda provides insights into genome size evolution in Rhodophyta.</title>
        <authorList>
            <person name="Lee J."/>
            <person name="Yang E.C."/>
            <person name="Graf L."/>
            <person name="Yang J.H."/>
            <person name="Qiu H."/>
            <person name="Zel Zion U."/>
            <person name="Chan C.X."/>
            <person name="Stephens T.G."/>
            <person name="Weber A.P.M."/>
            <person name="Boo G.H."/>
            <person name="Boo S.M."/>
            <person name="Kim K.M."/>
            <person name="Shin Y."/>
            <person name="Jung M."/>
            <person name="Lee S.J."/>
            <person name="Yim H.S."/>
            <person name="Lee J.H."/>
            <person name="Bhattacharya D."/>
            <person name="Yoon H.S."/>
        </authorList>
    </citation>
    <scope>NUCLEOTIDE SEQUENCE [LARGE SCALE GENOMIC DNA]</scope>
    <source>
        <strain evidence="2 3">SKKU-2015</strain>
        <tissue evidence="2">Whole body</tissue>
    </source>
</reference>
<proteinExistence type="predicted"/>
<organism evidence="2 3">
    <name type="scientific">Gracilariopsis chorda</name>
    <dbReference type="NCBI Taxonomy" id="448386"/>
    <lineage>
        <taxon>Eukaryota</taxon>
        <taxon>Rhodophyta</taxon>
        <taxon>Florideophyceae</taxon>
        <taxon>Rhodymeniophycidae</taxon>
        <taxon>Gracilariales</taxon>
        <taxon>Gracilariaceae</taxon>
        <taxon>Gracilariopsis</taxon>
    </lineage>
</organism>
<protein>
    <recommendedName>
        <fullName evidence="1">Chitin-binding type-4 domain-containing protein</fullName>
    </recommendedName>
</protein>
<evidence type="ECO:0000259" key="1">
    <source>
        <dbReference type="Pfam" id="PF03067"/>
    </source>
</evidence>
<gene>
    <name evidence="2" type="ORF">BWQ96_05336</name>
</gene>